<gene>
    <name evidence="1" type="ORF">WN55_01609</name>
</gene>
<evidence type="ECO:0000313" key="1">
    <source>
        <dbReference type="EMBL" id="KZC10910.1"/>
    </source>
</evidence>
<proteinExistence type="predicted"/>
<dbReference type="EMBL" id="KQ434899">
    <property type="protein sequence ID" value="KZC10910.1"/>
    <property type="molecule type" value="Genomic_DNA"/>
</dbReference>
<evidence type="ECO:0000313" key="2">
    <source>
        <dbReference type="Proteomes" id="UP000076502"/>
    </source>
</evidence>
<dbReference type="Proteomes" id="UP000076502">
    <property type="component" value="Unassembled WGS sequence"/>
</dbReference>
<keyword evidence="2" id="KW-1185">Reference proteome</keyword>
<organism evidence="1 2">
    <name type="scientific">Dufourea novaeangliae</name>
    <name type="common">Sweat bee</name>
    <dbReference type="NCBI Taxonomy" id="178035"/>
    <lineage>
        <taxon>Eukaryota</taxon>
        <taxon>Metazoa</taxon>
        <taxon>Ecdysozoa</taxon>
        <taxon>Arthropoda</taxon>
        <taxon>Hexapoda</taxon>
        <taxon>Insecta</taxon>
        <taxon>Pterygota</taxon>
        <taxon>Neoptera</taxon>
        <taxon>Endopterygota</taxon>
        <taxon>Hymenoptera</taxon>
        <taxon>Apocrita</taxon>
        <taxon>Aculeata</taxon>
        <taxon>Apoidea</taxon>
        <taxon>Anthophila</taxon>
        <taxon>Halictidae</taxon>
        <taxon>Rophitinae</taxon>
        <taxon>Dufourea</taxon>
    </lineage>
</organism>
<protein>
    <submittedName>
        <fullName evidence="1">Uncharacterized protein</fullName>
    </submittedName>
</protein>
<name>A0A154PI89_DUFNO</name>
<accession>A0A154PI89</accession>
<dbReference type="AlphaFoldDB" id="A0A154PI89"/>
<sequence length="88" mass="10016">MYFEVADGVAAIETEKDVGATDVARDTTVETISNPLRLDAISCSNSCMYIHCNAKPRRENYHDRVRRKCTVPTIKLLNPDLTDNRRLF</sequence>
<reference evidence="1 2" key="1">
    <citation type="submission" date="2015-07" db="EMBL/GenBank/DDBJ databases">
        <title>The genome of Dufourea novaeangliae.</title>
        <authorList>
            <person name="Pan H."/>
            <person name="Kapheim K."/>
        </authorList>
    </citation>
    <scope>NUCLEOTIDE SEQUENCE [LARGE SCALE GENOMIC DNA]</scope>
    <source>
        <strain evidence="1">0120121106</strain>
        <tissue evidence="1">Whole body</tissue>
    </source>
</reference>